<evidence type="ECO:0000313" key="2">
    <source>
        <dbReference type="Proteomes" id="UP000053825"/>
    </source>
</evidence>
<evidence type="ECO:0008006" key="3">
    <source>
        <dbReference type="Google" id="ProtNLM"/>
    </source>
</evidence>
<dbReference type="Proteomes" id="UP000053825">
    <property type="component" value="Unassembled WGS sequence"/>
</dbReference>
<reference evidence="1 2" key="1">
    <citation type="submission" date="2015-07" db="EMBL/GenBank/DDBJ databases">
        <title>The genome of Habropoda laboriosa.</title>
        <authorList>
            <person name="Pan H."/>
            <person name="Kapheim K."/>
        </authorList>
    </citation>
    <scope>NUCLEOTIDE SEQUENCE [LARGE SCALE GENOMIC DNA]</scope>
    <source>
        <strain evidence="1">0110345459</strain>
    </source>
</reference>
<gene>
    <name evidence="1" type="ORF">WH47_07048</name>
</gene>
<dbReference type="Gene3D" id="3.30.420.10">
    <property type="entry name" value="Ribonuclease H-like superfamily/Ribonuclease H"/>
    <property type="match status" value="1"/>
</dbReference>
<dbReference type="EMBL" id="KQ414598">
    <property type="protein sequence ID" value="KOC69838.1"/>
    <property type="molecule type" value="Genomic_DNA"/>
</dbReference>
<proteinExistence type="predicted"/>
<protein>
    <recommendedName>
        <fullName evidence="3">Histone-lysine N-methyltransferase SETMAR</fullName>
    </recommendedName>
</protein>
<organism evidence="1 2">
    <name type="scientific">Habropoda laboriosa</name>
    <dbReference type="NCBI Taxonomy" id="597456"/>
    <lineage>
        <taxon>Eukaryota</taxon>
        <taxon>Metazoa</taxon>
        <taxon>Ecdysozoa</taxon>
        <taxon>Arthropoda</taxon>
        <taxon>Hexapoda</taxon>
        <taxon>Insecta</taxon>
        <taxon>Pterygota</taxon>
        <taxon>Neoptera</taxon>
        <taxon>Endopterygota</taxon>
        <taxon>Hymenoptera</taxon>
        <taxon>Apocrita</taxon>
        <taxon>Aculeata</taxon>
        <taxon>Apoidea</taxon>
        <taxon>Anthophila</taxon>
        <taxon>Apidae</taxon>
        <taxon>Habropoda</taxon>
    </lineage>
</organism>
<name>A0A0L7RGB4_9HYME</name>
<accession>A0A0L7RGB4</accession>
<dbReference type="GO" id="GO:0003676">
    <property type="term" value="F:nucleic acid binding"/>
    <property type="evidence" value="ECO:0007669"/>
    <property type="project" value="InterPro"/>
</dbReference>
<evidence type="ECO:0000313" key="1">
    <source>
        <dbReference type="EMBL" id="KOC69838.1"/>
    </source>
</evidence>
<dbReference type="AlphaFoldDB" id="A0A0L7RGB4"/>
<dbReference type="InterPro" id="IPR036397">
    <property type="entry name" value="RNaseH_sf"/>
</dbReference>
<feature type="non-terminal residue" evidence="1">
    <location>
        <position position="1"/>
    </location>
</feature>
<sequence length="59" mass="6620">LYHDNAPVNVSLLVSEFLSKNNAVVMPQLSYSLDMAPSAFFLFPKIKRTTAEHHFATPL</sequence>
<keyword evidence="2" id="KW-1185">Reference proteome</keyword>